<comment type="similarity">
    <text evidence="1">Belongs to the UPF0065 (bug) family.</text>
</comment>
<dbReference type="InterPro" id="IPR042100">
    <property type="entry name" value="Bug_dom1"/>
</dbReference>
<dbReference type="Gene3D" id="3.40.190.10">
    <property type="entry name" value="Periplasmic binding protein-like II"/>
    <property type="match status" value="1"/>
</dbReference>
<accession>A0A1W6ZNZ5</accession>
<dbReference type="EMBL" id="CP021112">
    <property type="protein sequence ID" value="ARP98504.1"/>
    <property type="molecule type" value="Genomic_DNA"/>
</dbReference>
<evidence type="ECO:0000313" key="3">
    <source>
        <dbReference type="Proteomes" id="UP000194137"/>
    </source>
</evidence>
<dbReference type="Gene3D" id="3.40.190.150">
    <property type="entry name" value="Bordetella uptake gene, domain 1"/>
    <property type="match status" value="1"/>
</dbReference>
<sequence length="415" mass="43468">MSTINTGRAKEGCLSLALMIPLISADTCNFRRSVSHELTSAMTLRASSLLPLIGDERLMPHRPINGLAVASLAPYHSATIRRKIVDDTVDRRVALALVFALAAGIAPFPAFGQGKYPENPIRLIVPRSAGGVVDIIGRQWAERVRTSIGSVFVENIGGGGGTIGTSAAAHASPNGYTLVIGSTSDLVLNPVLMPNLTYDATKDFVPVSIMAISVGAIIVNAALPVKTLPELVAFAKANPGKLSYGSAGAGTMANLAGEMFKQLTGLPEIVHIPYKGAAPGLADLVAGHIPMVAATISEAAIELHNSGKVRILVAASDQRITAVPDVPTSAEAGYPGFIAQLFMGLFAPAGTPKPIIDQLAKATHEVMADKDFQSKLTAQGYEPVVNSDPTKAAEYMQEERARWTSVLKASGMKTN</sequence>
<organism evidence="2 3">
    <name type="scientific">Pseudorhodoplanes sinuspersici</name>
    <dbReference type="NCBI Taxonomy" id="1235591"/>
    <lineage>
        <taxon>Bacteria</taxon>
        <taxon>Pseudomonadati</taxon>
        <taxon>Pseudomonadota</taxon>
        <taxon>Alphaproteobacteria</taxon>
        <taxon>Hyphomicrobiales</taxon>
        <taxon>Pseudorhodoplanes</taxon>
    </lineage>
</organism>
<reference evidence="2 3" key="1">
    <citation type="submission" date="2017-05" db="EMBL/GenBank/DDBJ databases">
        <title>Full genome sequence of Pseudorhodoplanes sinuspersici.</title>
        <authorList>
            <person name="Dastgheib S.M.M."/>
            <person name="Shavandi M."/>
            <person name="Tirandaz H."/>
        </authorList>
    </citation>
    <scope>NUCLEOTIDE SEQUENCE [LARGE SCALE GENOMIC DNA]</scope>
    <source>
        <strain evidence="2 3">RIPI110</strain>
    </source>
</reference>
<dbReference type="Pfam" id="PF03401">
    <property type="entry name" value="TctC"/>
    <property type="match status" value="1"/>
</dbReference>
<dbReference type="KEGG" id="psin:CAK95_04935"/>
<keyword evidence="3" id="KW-1185">Reference proteome</keyword>
<evidence type="ECO:0000313" key="2">
    <source>
        <dbReference type="EMBL" id="ARP98504.1"/>
    </source>
</evidence>
<evidence type="ECO:0000256" key="1">
    <source>
        <dbReference type="ARBA" id="ARBA00006987"/>
    </source>
</evidence>
<dbReference type="STRING" id="1235591.CAK95_04935"/>
<dbReference type="SUPFAM" id="SSF53850">
    <property type="entry name" value="Periplasmic binding protein-like II"/>
    <property type="match status" value="1"/>
</dbReference>
<dbReference type="PANTHER" id="PTHR42928:SF5">
    <property type="entry name" value="BLR1237 PROTEIN"/>
    <property type="match status" value="1"/>
</dbReference>
<dbReference type="AlphaFoldDB" id="A0A1W6ZNZ5"/>
<dbReference type="PANTHER" id="PTHR42928">
    <property type="entry name" value="TRICARBOXYLATE-BINDING PROTEIN"/>
    <property type="match status" value="1"/>
</dbReference>
<proteinExistence type="inferred from homology"/>
<dbReference type="Proteomes" id="UP000194137">
    <property type="component" value="Chromosome"/>
</dbReference>
<name>A0A1W6ZNZ5_9HYPH</name>
<evidence type="ECO:0008006" key="4">
    <source>
        <dbReference type="Google" id="ProtNLM"/>
    </source>
</evidence>
<gene>
    <name evidence="2" type="ORF">CAK95_04935</name>
</gene>
<dbReference type="InterPro" id="IPR005064">
    <property type="entry name" value="BUG"/>
</dbReference>
<dbReference type="CDD" id="cd07012">
    <property type="entry name" value="PBP2_Bug_TTT"/>
    <property type="match status" value="1"/>
</dbReference>
<protein>
    <recommendedName>
        <fullName evidence="4">Tripartite tricarboxylate transporter substrate binding protein</fullName>
    </recommendedName>
</protein>